<feature type="compositionally biased region" description="Basic and acidic residues" evidence="1">
    <location>
        <begin position="39"/>
        <end position="52"/>
    </location>
</feature>
<evidence type="ECO:0000313" key="3">
    <source>
        <dbReference type="Proteomes" id="UP000031552"/>
    </source>
</evidence>
<name>A0A090DZM3_9BACT</name>
<reference evidence="2" key="1">
    <citation type="submission" date="2013-12" db="EMBL/GenBank/DDBJ databases">
        <authorList>
            <person name="Linke B."/>
        </authorList>
    </citation>
    <scope>NUCLEOTIDE SEQUENCE [LARGE SCALE GENOMIC DNA]</scope>
    <source>
        <strain evidence="2">CRIB-18</strain>
    </source>
</reference>
<keyword evidence="3" id="KW-1185">Reference proteome</keyword>
<dbReference type="STRING" id="1437425.CSEC_1274"/>
<sequence length="82" mass="8944">MAVKKQMSKSSGLSDSKESKKPSAAQKVIKKSAASKTITKSEKPKSKDEAKKGRLLTAEGWKRKTMAELGKPRPKKTMVIPS</sequence>
<feature type="region of interest" description="Disordered" evidence="1">
    <location>
        <begin position="1"/>
        <end position="82"/>
    </location>
</feature>
<organism evidence="2 3">
    <name type="scientific">Candidatus Criblamydia sequanensis CRIB-18</name>
    <dbReference type="NCBI Taxonomy" id="1437425"/>
    <lineage>
        <taxon>Bacteria</taxon>
        <taxon>Pseudomonadati</taxon>
        <taxon>Chlamydiota</taxon>
        <taxon>Chlamydiia</taxon>
        <taxon>Parachlamydiales</taxon>
        <taxon>Candidatus Criblamydiaceae</taxon>
        <taxon>Candidatus Criblamydia</taxon>
    </lineage>
</organism>
<dbReference type="AlphaFoldDB" id="A0A090DZM3"/>
<dbReference type="RefSeq" id="WP_041017637.1">
    <property type="nucleotide sequence ID" value="NZ_CCEJ010000005.1"/>
</dbReference>
<dbReference type="EMBL" id="CCEJ010000005">
    <property type="protein sequence ID" value="CDR34094.1"/>
    <property type="molecule type" value="Genomic_DNA"/>
</dbReference>
<comment type="caution">
    <text evidence="2">The sequence shown here is derived from an EMBL/GenBank/DDBJ whole genome shotgun (WGS) entry which is preliminary data.</text>
</comment>
<protein>
    <submittedName>
        <fullName evidence="2">Uncharacterized protein</fullName>
    </submittedName>
</protein>
<accession>A0A090DZM3</accession>
<evidence type="ECO:0000313" key="2">
    <source>
        <dbReference type="EMBL" id="CDR34094.1"/>
    </source>
</evidence>
<gene>
    <name evidence="2" type="ORF">CSEC_1274</name>
</gene>
<reference evidence="2" key="2">
    <citation type="submission" date="2014-09" db="EMBL/GenBank/DDBJ databases">
        <title>Criblamydia sequanensis harbors a mega-plasmid encoding arsenite resistance.</title>
        <authorList>
            <person name="Bertelli C."/>
            <person name="Goesmann A."/>
            <person name="Greub G."/>
        </authorList>
    </citation>
    <scope>NUCLEOTIDE SEQUENCE [LARGE SCALE GENOMIC DNA]</scope>
    <source>
        <strain evidence="2">CRIB-18</strain>
    </source>
</reference>
<evidence type="ECO:0000256" key="1">
    <source>
        <dbReference type="SAM" id="MobiDB-lite"/>
    </source>
</evidence>
<dbReference type="Proteomes" id="UP000031552">
    <property type="component" value="Unassembled WGS sequence"/>
</dbReference>
<proteinExistence type="predicted"/>